<evidence type="ECO:0000256" key="1">
    <source>
        <dbReference type="ARBA" id="ARBA00023125"/>
    </source>
</evidence>
<name>A0AAX4JE40_9MICR</name>
<evidence type="ECO:0000256" key="3">
    <source>
        <dbReference type="SAM" id="MobiDB-lite"/>
    </source>
</evidence>
<accession>A0AAX4JE40</accession>
<dbReference type="Gene3D" id="1.10.10.10">
    <property type="entry name" value="Winged helix-like DNA-binding domain superfamily/Winged helix DNA-binding domain"/>
    <property type="match status" value="1"/>
</dbReference>
<reference evidence="5" key="1">
    <citation type="journal article" date="2024" name="BMC Genomics">
        <title>Functional annotation of a divergent genome using sequence and structure-based similarity.</title>
        <authorList>
            <person name="Svedberg D."/>
            <person name="Winiger R.R."/>
            <person name="Berg A."/>
            <person name="Sharma H."/>
            <person name="Tellgren-Roth C."/>
            <person name="Debrunner-Vossbrinck B.A."/>
            <person name="Vossbrinck C.R."/>
            <person name="Barandun J."/>
        </authorList>
    </citation>
    <scope>NUCLEOTIDE SEQUENCE</scope>
    <source>
        <strain evidence="5">Illinois isolate</strain>
    </source>
</reference>
<feature type="region of interest" description="Disordered" evidence="3">
    <location>
        <begin position="496"/>
        <end position="522"/>
    </location>
</feature>
<evidence type="ECO:0000259" key="4">
    <source>
        <dbReference type="PROSITE" id="PS50039"/>
    </source>
</evidence>
<comment type="subcellular location">
    <subcellularLocation>
        <location evidence="2">Nucleus</location>
    </subcellularLocation>
</comment>
<dbReference type="PROSITE" id="PS50039">
    <property type="entry name" value="FORK_HEAD_3"/>
    <property type="match status" value="1"/>
</dbReference>
<organism evidence="5 6">
    <name type="scientific">Vairimorpha necatrix</name>
    <dbReference type="NCBI Taxonomy" id="6039"/>
    <lineage>
        <taxon>Eukaryota</taxon>
        <taxon>Fungi</taxon>
        <taxon>Fungi incertae sedis</taxon>
        <taxon>Microsporidia</taxon>
        <taxon>Nosematidae</taxon>
        <taxon>Vairimorpha</taxon>
    </lineage>
</organism>
<keyword evidence="1 2" id="KW-0238">DNA-binding</keyword>
<feature type="region of interest" description="Disordered" evidence="3">
    <location>
        <begin position="381"/>
        <end position="400"/>
    </location>
</feature>
<dbReference type="GO" id="GO:0043565">
    <property type="term" value="F:sequence-specific DNA binding"/>
    <property type="evidence" value="ECO:0007669"/>
    <property type="project" value="InterPro"/>
</dbReference>
<dbReference type="GO" id="GO:0005634">
    <property type="term" value="C:nucleus"/>
    <property type="evidence" value="ECO:0007669"/>
    <property type="project" value="UniProtKB-SubCell"/>
</dbReference>
<feature type="DNA-binding region" description="Fork-head" evidence="2">
    <location>
        <begin position="11"/>
        <end position="86"/>
    </location>
</feature>
<dbReference type="InterPro" id="IPR036388">
    <property type="entry name" value="WH-like_DNA-bd_sf"/>
</dbReference>
<proteinExistence type="predicted"/>
<dbReference type="InterPro" id="IPR001766">
    <property type="entry name" value="Fork_head_dom"/>
</dbReference>
<gene>
    <name evidence="5" type="ORF">VNE69_08018</name>
</gene>
<dbReference type="Pfam" id="PF00250">
    <property type="entry name" value="Forkhead"/>
    <property type="match status" value="1"/>
</dbReference>
<evidence type="ECO:0000313" key="6">
    <source>
        <dbReference type="Proteomes" id="UP001334084"/>
    </source>
</evidence>
<keyword evidence="6" id="KW-1185">Reference proteome</keyword>
<dbReference type="KEGG" id="vnx:VNE69_08018"/>
<protein>
    <submittedName>
        <fullName evidence="5">Forkhead-box domain-containing protein</fullName>
    </submittedName>
</protein>
<dbReference type="GO" id="GO:0003700">
    <property type="term" value="F:DNA-binding transcription factor activity"/>
    <property type="evidence" value="ECO:0007669"/>
    <property type="project" value="InterPro"/>
</dbReference>
<dbReference type="Proteomes" id="UP001334084">
    <property type="component" value="Chromosome 8"/>
</dbReference>
<feature type="compositionally biased region" description="Basic residues" evidence="3">
    <location>
        <begin position="502"/>
        <end position="514"/>
    </location>
</feature>
<feature type="compositionally biased region" description="Basic and acidic residues" evidence="3">
    <location>
        <begin position="384"/>
        <end position="395"/>
    </location>
</feature>
<dbReference type="RefSeq" id="XP_065330405.1">
    <property type="nucleotide sequence ID" value="XM_065474333.1"/>
</dbReference>
<dbReference type="InterPro" id="IPR036390">
    <property type="entry name" value="WH_DNA-bd_sf"/>
</dbReference>
<evidence type="ECO:0000313" key="5">
    <source>
        <dbReference type="EMBL" id="WUR04260.1"/>
    </source>
</evidence>
<sequence length="522" mass="62375">MTKKVRVCKNFTYYSIIKEAILSEKGKKATSSQIFAYITNKHPLLFRESNSMTWKGNIRQLLSKNPEFVKLQKDEISKLHYWKFVPLEEIIENEKDSFYSNANPMVNEECGQYSNYYDTRSYKYQFHAPVFNYQNSFYNQQNTIYDQMCYYQDEHINNNFVYNKKYDTPPSYYHRDVSIHEFRDIENKKRMFNKELKRFNCSEVFEDIKSNNKIFKNEEKIYKEQDCRSRIYKEQDSASRIYKELDGAAKIFDNNKTQLEELYNSLNKVKNDTDFVYLTKEDLIVEDQEENKQIISNISDFLNSDNSIQNIEADKIQVDLEEDLNKINERDLNIEHNGRKNINGDLKSNIKQENINEDLKINIENNKEDLKDKINKDIDDETNQIEKENQNDKNVNRNTKNTNTIDKIYDKDLNDKIENLKETNRIIENTNTIDKIYDKDLNDKIENIKDTNTIIENTNIIDKINDENIREIDINDRNSKLNNKHTKDRYIPKGVKETKLKPNNKVRNLRRSQKNKSLNSQP</sequence>
<feature type="domain" description="Fork-head" evidence="4">
    <location>
        <begin position="11"/>
        <end position="86"/>
    </location>
</feature>
<keyword evidence="2" id="KW-0539">Nucleus</keyword>
<dbReference type="AlphaFoldDB" id="A0AAX4JE40"/>
<dbReference type="EMBL" id="CP142733">
    <property type="protein sequence ID" value="WUR04260.1"/>
    <property type="molecule type" value="Genomic_DNA"/>
</dbReference>
<dbReference type="GeneID" id="90542094"/>
<evidence type="ECO:0000256" key="2">
    <source>
        <dbReference type="PROSITE-ProRule" id="PRU00089"/>
    </source>
</evidence>
<dbReference type="SMART" id="SM00339">
    <property type="entry name" value="FH"/>
    <property type="match status" value="1"/>
</dbReference>
<dbReference type="SUPFAM" id="SSF46785">
    <property type="entry name" value="Winged helix' DNA-binding domain"/>
    <property type="match status" value="1"/>
</dbReference>